<dbReference type="InterPro" id="IPR042100">
    <property type="entry name" value="Bug_dom1"/>
</dbReference>
<evidence type="ECO:0008006" key="2">
    <source>
        <dbReference type="Google" id="ProtNLM"/>
    </source>
</evidence>
<gene>
    <name evidence="1" type="ORF">SDC9_196923</name>
</gene>
<name>A0A645IEE5_9ZZZZ</name>
<comment type="caution">
    <text evidence="1">The sequence shown here is derived from an EMBL/GenBank/DDBJ whole genome shotgun (WGS) entry which is preliminary data.</text>
</comment>
<dbReference type="Gene3D" id="3.40.190.150">
    <property type="entry name" value="Bordetella uptake gene, domain 1"/>
    <property type="match status" value="1"/>
</dbReference>
<sequence>MAPAHLPRPILDKLHSAIAKSVANPQVREKLEERGVTIRTSRPEEFLAYVKSENAKWANVVKISGAVAN</sequence>
<organism evidence="1">
    <name type="scientific">bioreactor metagenome</name>
    <dbReference type="NCBI Taxonomy" id="1076179"/>
    <lineage>
        <taxon>unclassified sequences</taxon>
        <taxon>metagenomes</taxon>
        <taxon>ecological metagenomes</taxon>
    </lineage>
</organism>
<dbReference type="AlphaFoldDB" id="A0A645IEE5"/>
<accession>A0A645IEE5</accession>
<dbReference type="EMBL" id="VSSQ01112425">
    <property type="protein sequence ID" value="MPN49306.1"/>
    <property type="molecule type" value="Genomic_DNA"/>
</dbReference>
<proteinExistence type="predicted"/>
<evidence type="ECO:0000313" key="1">
    <source>
        <dbReference type="EMBL" id="MPN49306.1"/>
    </source>
</evidence>
<reference evidence="1" key="1">
    <citation type="submission" date="2019-08" db="EMBL/GenBank/DDBJ databases">
        <authorList>
            <person name="Kucharzyk K."/>
            <person name="Murdoch R.W."/>
            <person name="Higgins S."/>
            <person name="Loffler F."/>
        </authorList>
    </citation>
    <scope>NUCLEOTIDE SEQUENCE</scope>
</reference>
<protein>
    <recommendedName>
        <fullName evidence="2">Tripartite tricarboxylate transporter substrate binding protein</fullName>
    </recommendedName>
</protein>